<reference evidence="1 2" key="1">
    <citation type="submission" date="2019-09" db="EMBL/GenBank/DDBJ databases">
        <title>Bird 10,000 Genomes (B10K) Project - Family phase.</title>
        <authorList>
            <person name="Zhang G."/>
        </authorList>
    </citation>
    <scope>NUCLEOTIDE SEQUENCE [LARGE SCALE GENOMIC DNA]</scope>
    <source>
        <strain evidence="1">B10K-DU-001-39</strain>
        <tissue evidence="1">Muscle</tissue>
    </source>
</reference>
<feature type="non-terminal residue" evidence="1">
    <location>
        <position position="79"/>
    </location>
</feature>
<dbReference type="PANTHER" id="PTHR24099">
    <property type="entry name" value="E3 UBIQUITIN-PROTEIN LIGASE TRIM36-RELATED"/>
    <property type="match status" value="1"/>
</dbReference>
<sequence>ETLQRIVSTLASKNDEIHNFIDMLNETIKNVQVNSSNAISELDEEFDGLFSVLDEMKGSMTSTIQQEEAHKIQTLQVKL</sequence>
<dbReference type="PANTHER" id="PTHR24099:SF8">
    <property type="entry name" value="FSD1-LIKE PROTEIN"/>
    <property type="match status" value="1"/>
</dbReference>
<protein>
    <submittedName>
        <fullName evidence="1">FSD1L protein</fullName>
    </submittedName>
</protein>
<dbReference type="AlphaFoldDB" id="A0A7L0WDY3"/>
<gene>
    <name evidence="1" type="primary">Fsd1l_0</name>
    <name evidence="1" type="ORF">ALELAT_R12926</name>
</gene>
<keyword evidence="2" id="KW-1185">Reference proteome</keyword>
<dbReference type="Proteomes" id="UP000562322">
    <property type="component" value="Unassembled WGS sequence"/>
</dbReference>
<dbReference type="EMBL" id="VXAV01005055">
    <property type="protein sequence ID" value="NXL88392.1"/>
    <property type="molecule type" value="Genomic_DNA"/>
</dbReference>
<organism evidence="1 2">
    <name type="scientific">Alectura lathami</name>
    <name type="common">Australian brush turkey</name>
    <dbReference type="NCBI Taxonomy" id="81907"/>
    <lineage>
        <taxon>Eukaryota</taxon>
        <taxon>Metazoa</taxon>
        <taxon>Chordata</taxon>
        <taxon>Craniata</taxon>
        <taxon>Vertebrata</taxon>
        <taxon>Euteleostomi</taxon>
        <taxon>Archelosauria</taxon>
        <taxon>Archosauria</taxon>
        <taxon>Dinosauria</taxon>
        <taxon>Saurischia</taxon>
        <taxon>Theropoda</taxon>
        <taxon>Coelurosauria</taxon>
        <taxon>Aves</taxon>
        <taxon>Neognathae</taxon>
        <taxon>Galloanserae</taxon>
        <taxon>Galliformes</taxon>
        <taxon>Megapodiidae</taxon>
        <taxon>Alectura</taxon>
    </lineage>
</organism>
<evidence type="ECO:0000313" key="1">
    <source>
        <dbReference type="EMBL" id="NXL88392.1"/>
    </source>
</evidence>
<feature type="non-terminal residue" evidence="1">
    <location>
        <position position="1"/>
    </location>
</feature>
<name>A0A7L0WDY3_ALELA</name>
<dbReference type="Gene3D" id="1.20.5.170">
    <property type="match status" value="1"/>
</dbReference>
<accession>A0A7L0WDY3</accession>
<dbReference type="OrthoDB" id="9927450at2759"/>
<comment type="caution">
    <text evidence="1">The sequence shown here is derived from an EMBL/GenBank/DDBJ whole genome shotgun (WGS) entry which is preliminary data.</text>
</comment>
<evidence type="ECO:0000313" key="2">
    <source>
        <dbReference type="Proteomes" id="UP000562322"/>
    </source>
</evidence>
<proteinExistence type="predicted"/>
<dbReference type="InterPro" id="IPR050617">
    <property type="entry name" value="E3_ligase_FN3/SPRY"/>
</dbReference>